<evidence type="ECO:0000259" key="1">
    <source>
        <dbReference type="Pfam" id="PF20530"/>
    </source>
</evidence>
<name>A0ABT2GPK4_9MICO</name>
<keyword evidence="3" id="KW-1185">Reference proteome</keyword>
<dbReference type="RefSeq" id="WP_259505872.1">
    <property type="nucleotide sequence ID" value="NZ_JANLCM010000001.1"/>
</dbReference>
<sequence>MDLRSASMTIARACLPSAPWEPQRAEHGVGTLYARSGFGDVTIVWARSLLDGALIASQRYGVARSVSEDLAVRVAEIRGEPENDEDDGLTRAEVLLKAEVWDELWAPVFDALEEGLDEPAAEVLADAWTLAYEAGAEMRALVGRRSNDQSVISKSLIEIARQSCAAWFLDGVVVLAPHPRQLLRDDGGRPHAAEGPAIAWADGSEIAFWHGEHLSAGHLQEIGSAISGSESDDDVRRLVIERLGWGYWLDHTGSRPIATADDARRPGTMLELHDLPDVGDDDLRETSRALVWRDRGTMAAGVPHLYGELVPAEHGDPVAAVAELWGWTKEEYADIGAARHGDLQGALAILPIAEESGDGSALTVWSDFSIPKVTSRGRRHLLLSRGEVLFWAGPPITFEVGTIRVEPGASAELRHPHFPPVELGPGTYRLSRRKEWTGDWRVASGDPGSYAS</sequence>
<feature type="domain" description="DUF6745" evidence="1">
    <location>
        <begin position="152"/>
        <end position="259"/>
    </location>
</feature>
<evidence type="ECO:0000313" key="3">
    <source>
        <dbReference type="Proteomes" id="UP001165584"/>
    </source>
</evidence>
<protein>
    <recommendedName>
        <fullName evidence="1">DUF6745 domain-containing protein</fullName>
    </recommendedName>
</protein>
<dbReference type="Pfam" id="PF20530">
    <property type="entry name" value="DUF6745"/>
    <property type="match status" value="1"/>
</dbReference>
<organism evidence="2 3">
    <name type="scientific">Herbiconiux aconitum</name>
    <dbReference type="NCBI Taxonomy" id="2970913"/>
    <lineage>
        <taxon>Bacteria</taxon>
        <taxon>Bacillati</taxon>
        <taxon>Actinomycetota</taxon>
        <taxon>Actinomycetes</taxon>
        <taxon>Micrococcales</taxon>
        <taxon>Microbacteriaceae</taxon>
        <taxon>Herbiconiux</taxon>
    </lineage>
</organism>
<evidence type="ECO:0000313" key="2">
    <source>
        <dbReference type="EMBL" id="MCS5717527.1"/>
    </source>
</evidence>
<dbReference type="Proteomes" id="UP001165584">
    <property type="component" value="Unassembled WGS sequence"/>
</dbReference>
<gene>
    <name evidence="2" type="ORF">N1027_05185</name>
</gene>
<accession>A0ABT2GPK4</accession>
<reference evidence="2" key="1">
    <citation type="submission" date="2022-08" db="EMBL/GenBank/DDBJ databases">
        <authorList>
            <person name="Deng Y."/>
            <person name="Han X.-F."/>
            <person name="Zhang Y.-Q."/>
        </authorList>
    </citation>
    <scope>NUCLEOTIDE SEQUENCE</scope>
    <source>
        <strain evidence="2">CPCC 205763</strain>
    </source>
</reference>
<dbReference type="InterPro" id="IPR046633">
    <property type="entry name" value="DUF6745"/>
</dbReference>
<comment type="caution">
    <text evidence="2">The sequence shown here is derived from an EMBL/GenBank/DDBJ whole genome shotgun (WGS) entry which is preliminary data.</text>
</comment>
<dbReference type="EMBL" id="JANLCM010000001">
    <property type="protein sequence ID" value="MCS5717527.1"/>
    <property type="molecule type" value="Genomic_DNA"/>
</dbReference>
<proteinExistence type="predicted"/>